<evidence type="ECO:0000313" key="1">
    <source>
        <dbReference type="EMBL" id="SJM96336.1"/>
    </source>
</evidence>
<organism evidence="1 2">
    <name type="scientific">Crenothrix polyspora</name>
    <dbReference type="NCBI Taxonomy" id="360316"/>
    <lineage>
        <taxon>Bacteria</taxon>
        <taxon>Pseudomonadati</taxon>
        <taxon>Pseudomonadota</taxon>
        <taxon>Gammaproteobacteria</taxon>
        <taxon>Methylococcales</taxon>
        <taxon>Crenotrichaceae</taxon>
        <taxon>Crenothrix</taxon>
    </lineage>
</organism>
<dbReference type="AlphaFoldDB" id="A0A1R4HJD6"/>
<accession>A0A1R4HJD6</accession>
<gene>
    <name evidence="1" type="ORF">CRENPOLYSF1_890006</name>
</gene>
<protein>
    <submittedName>
        <fullName evidence="1">Uncharacterized protein</fullName>
    </submittedName>
</protein>
<name>A0A1R4HJD6_9GAMM</name>
<sequence>MSHRSCLVNIKRRLAHAIFTSSWYIPQTSTPQLVLFDLSVLVQ</sequence>
<dbReference type="EMBL" id="FUKI01000169">
    <property type="protein sequence ID" value="SJM96336.1"/>
    <property type="molecule type" value="Genomic_DNA"/>
</dbReference>
<reference evidence="2" key="1">
    <citation type="submission" date="2017-02" db="EMBL/GenBank/DDBJ databases">
        <authorList>
            <person name="Daims H."/>
        </authorList>
    </citation>
    <scope>NUCLEOTIDE SEQUENCE [LARGE SCALE GENOMIC DNA]</scope>
</reference>
<dbReference type="Proteomes" id="UP000195667">
    <property type="component" value="Unassembled WGS sequence"/>
</dbReference>
<evidence type="ECO:0000313" key="2">
    <source>
        <dbReference type="Proteomes" id="UP000195667"/>
    </source>
</evidence>
<keyword evidence="2" id="KW-1185">Reference proteome</keyword>
<proteinExistence type="predicted"/>